<evidence type="ECO:0000313" key="3">
    <source>
        <dbReference type="Proteomes" id="UP000016933"/>
    </source>
</evidence>
<evidence type="ECO:0000313" key="2">
    <source>
        <dbReference type="EMBL" id="EME48723.1"/>
    </source>
</evidence>
<feature type="region of interest" description="Disordered" evidence="1">
    <location>
        <begin position="56"/>
        <end position="166"/>
    </location>
</feature>
<dbReference type="OrthoDB" id="3913483at2759"/>
<keyword evidence="3" id="KW-1185">Reference proteome</keyword>
<reference evidence="2 3" key="2">
    <citation type="journal article" date="2012" name="PLoS Pathog.">
        <title>Diverse lifestyles and strategies of plant pathogenesis encoded in the genomes of eighteen Dothideomycetes fungi.</title>
        <authorList>
            <person name="Ohm R.A."/>
            <person name="Feau N."/>
            <person name="Henrissat B."/>
            <person name="Schoch C.L."/>
            <person name="Horwitz B.A."/>
            <person name="Barry K.W."/>
            <person name="Condon B.J."/>
            <person name="Copeland A.C."/>
            <person name="Dhillon B."/>
            <person name="Glaser F."/>
            <person name="Hesse C.N."/>
            <person name="Kosti I."/>
            <person name="LaButti K."/>
            <person name="Lindquist E.A."/>
            <person name="Lucas S."/>
            <person name="Salamov A.A."/>
            <person name="Bradshaw R.E."/>
            <person name="Ciuffetti L."/>
            <person name="Hamelin R.C."/>
            <person name="Kema G.H.J."/>
            <person name="Lawrence C."/>
            <person name="Scott J.A."/>
            <person name="Spatafora J.W."/>
            <person name="Turgeon B.G."/>
            <person name="de Wit P.J.G.M."/>
            <person name="Zhong S."/>
            <person name="Goodwin S.B."/>
            <person name="Grigoriev I.V."/>
        </authorList>
    </citation>
    <scope>NUCLEOTIDE SEQUENCE [LARGE SCALE GENOMIC DNA]</scope>
    <source>
        <strain evidence="3">NZE10 / CBS 128990</strain>
    </source>
</reference>
<dbReference type="HOGENOM" id="CLU_136305_0_0_1"/>
<dbReference type="EMBL" id="KB446535">
    <property type="protein sequence ID" value="EME48723.1"/>
    <property type="molecule type" value="Genomic_DNA"/>
</dbReference>
<accession>N1Q0D7</accession>
<dbReference type="eggNOG" id="ENOG502SVIN">
    <property type="taxonomic scope" value="Eukaryota"/>
</dbReference>
<organism evidence="2 3">
    <name type="scientific">Dothistroma septosporum (strain NZE10 / CBS 128990)</name>
    <name type="common">Red band needle blight fungus</name>
    <name type="synonym">Mycosphaerella pini</name>
    <dbReference type="NCBI Taxonomy" id="675120"/>
    <lineage>
        <taxon>Eukaryota</taxon>
        <taxon>Fungi</taxon>
        <taxon>Dikarya</taxon>
        <taxon>Ascomycota</taxon>
        <taxon>Pezizomycotina</taxon>
        <taxon>Dothideomycetes</taxon>
        <taxon>Dothideomycetidae</taxon>
        <taxon>Mycosphaerellales</taxon>
        <taxon>Mycosphaerellaceae</taxon>
        <taxon>Dothistroma</taxon>
    </lineage>
</organism>
<proteinExistence type="predicted"/>
<sequence length="166" mass="17014">MSDHPFHVTKEDVRKVEQQASKLAGGDVPADSDAAALQSIVDQANKNKGEIIAERQGNLPLPDQPPQASDFNSADARTVNVGSGGISGGQGDSKGADGLRGPATGGSVAREDPSVTGGNVQGVGRGTVDGGLPNDAVTREKKHVQGLADTTNKDYGYPQKNDPTSK</sequence>
<feature type="compositionally biased region" description="Gly residues" evidence="1">
    <location>
        <begin position="119"/>
        <end position="129"/>
    </location>
</feature>
<dbReference type="OMA" id="TDATFHT"/>
<evidence type="ECO:0000256" key="1">
    <source>
        <dbReference type="SAM" id="MobiDB-lite"/>
    </source>
</evidence>
<dbReference type="Proteomes" id="UP000016933">
    <property type="component" value="Unassembled WGS sequence"/>
</dbReference>
<dbReference type="AlphaFoldDB" id="N1Q0D7"/>
<feature type="compositionally biased region" description="Gly residues" evidence="1">
    <location>
        <begin position="82"/>
        <end position="92"/>
    </location>
</feature>
<name>N1Q0D7_DOTSN</name>
<gene>
    <name evidence="2" type="ORF">DOTSEDRAFT_30116</name>
</gene>
<protein>
    <recommendedName>
        <fullName evidence="4">SMP domain-containing protein</fullName>
    </recommendedName>
</protein>
<evidence type="ECO:0008006" key="4">
    <source>
        <dbReference type="Google" id="ProtNLM"/>
    </source>
</evidence>
<reference evidence="3" key="1">
    <citation type="journal article" date="2012" name="PLoS Genet.">
        <title>The genomes of the fungal plant pathogens Cladosporium fulvum and Dothistroma septosporum reveal adaptation to different hosts and lifestyles but also signatures of common ancestry.</title>
        <authorList>
            <person name="de Wit P.J.G.M."/>
            <person name="van der Burgt A."/>
            <person name="Oekmen B."/>
            <person name="Stergiopoulos I."/>
            <person name="Abd-Elsalam K.A."/>
            <person name="Aerts A.L."/>
            <person name="Bahkali A.H."/>
            <person name="Beenen H.G."/>
            <person name="Chettri P."/>
            <person name="Cox M.P."/>
            <person name="Datema E."/>
            <person name="de Vries R.P."/>
            <person name="Dhillon B."/>
            <person name="Ganley A.R."/>
            <person name="Griffiths S.A."/>
            <person name="Guo Y."/>
            <person name="Hamelin R.C."/>
            <person name="Henrissat B."/>
            <person name="Kabir M.S."/>
            <person name="Jashni M.K."/>
            <person name="Kema G."/>
            <person name="Klaubauf S."/>
            <person name="Lapidus A."/>
            <person name="Levasseur A."/>
            <person name="Lindquist E."/>
            <person name="Mehrabi R."/>
            <person name="Ohm R.A."/>
            <person name="Owen T.J."/>
            <person name="Salamov A."/>
            <person name="Schwelm A."/>
            <person name="Schijlen E."/>
            <person name="Sun H."/>
            <person name="van den Burg H.A."/>
            <person name="van Ham R.C.H.J."/>
            <person name="Zhang S."/>
            <person name="Goodwin S.B."/>
            <person name="Grigoriev I.V."/>
            <person name="Collemare J."/>
            <person name="Bradshaw R.E."/>
        </authorList>
    </citation>
    <scope>NUCLEOTIDE SEQUENCE [LARGE SCALE GENOMIC DNA]</scope>
    <source>
        <strain evidence="3">NZE10 / CBS 128990</strain>
    </source>
</reference>